<evidence type="ECO:0008006" key="3">
    <source>
        <dbReference type="Google" id="ProtNLM"/>
    </source>
</evidence>
<proteinExistence type="predicted"/>
<name>A0ABY6JWK8_9ARAC</name>
<keyword evidence="2" id="KW-1185">Reference proteome</keyword>
<dbReference type="EMBL" id="CP092863">
    <property type="protein sequence ID" value="UYV60697.1"/>
    <property type="molecule type" value="Genomic_DNA"/>
</dbReference>
<dbReference type="Proteomes" id="UP001235939">
    <property type="component" value="Chromosome 01"/>
</dbReference>
<evidence type="ECO:0000313" key="1">
    <source>
        <dbReference type="EMBL" id="UYV60697.1"/>
    </source>
</evidence>
<protein>
    <recommendedName>
        <fullName evidence="3">Retrotransposon gag domain-containing protein</fullName>
    </recommendedName>
</protein>
<gene>
    <name evidence="1" type="ORF">LAZ67_1001957</name>
</gene>
<accession>A0ABY6JWK8</accession>
<organism evidence="1 2">
    <name type="scientific">Cordylochernes scorpioides</name>
    <dbReference type="NCBI Taxonomy" id="51811"/>
    <lineage>
        <taxon>Eukaryota</taxon>
        <taxon>Metazoa</taxon>
        <taxon>Ecdysozoa</taxon>
        <taxon>Arthropoda</taxon>
        <taxon>Chelicerata</taxon>
        <taxon>Arachnida</taxon>
        <taxon>Pseudoscorpiones</taxon>
        <taxon>Cheliferoidea</taxon>
        <taxon>Chernetidae</taxon>
        <taxon>Cordylochernes</taxon>
    </lineage>
</organism>
<evidence type="ECO:0000313" key="2">
    <source>
        <dbReference type="Proteomes" id="UP001235939"/>
    </source>
</evidence>
<reference evidence="1 2" key="1">
    <citation type="submission" date="2022-01" db="EMBL/GenBank/DDBJ databases">
        <title>A chromosomal length assembly of Cordylochernes scorpioides.</title>
        <authorList>
            <person name="Zeh D."/>
            <person name="Zeh J."/>
        </authorList>
    </citation>
    <scope>NUCLEOTIDE SEQUENCE [LARGE SCALE GENOMIC DNA]</scope>
    <source>
        <strain evidence="1">IN4F17</strain>
        <tissue evidence="1">Whole Body</tissue>
    </source>
</reference>
<sequence>MSLYFMLGVVAHGVCSSCQVRPFLFFFPISTQSYQGIKLVKLTTIMTGSNRFVGVPTGLIQWYANGEFDKIKLIKQDLQEEETDLADSTMESSRSTMESILRTMANQQRLMTDFLLTNKSEIRVGRPVKMDVATFDGRNVDPKIWIKVYENICGNNGWVGDEARINGMRSYLTGSALLWFDNKYQDEEEYCWKDWKQEFIGSFNEKIPL</sequence>